<keyword evidence="2" id="KW-0479">Metal-binding</keyword>
<evidence type="ECO:0000313" key="4">
    <source>
        <dbReference type="Proteomes" id="UP000664167"/>
    </source>
</evidence>
<organism evidence="3 4">
    <name type="scientific">Streptomyces beijiangensis</name>
    <dbReference type="NCBI Taxonomy" id="163361"/>
    <lineage>
        <taxon>Bacteria</taxon>
        <taxon>Bacillati</taxon>
        <taxon>Actinomycetota</taxon>
        <taxon>Actinomycetes</taxon>
        <taxon>Kitasatosporales</taxon>
        <taxon>Streptomycetaceae</taxon>
        <taxon>Streptomyces</taxon>
    </lineage>
</organism>
<keyword evidence="2" id="KW-0503">Monooxygenase</keyword>
<sequence>METFAPLSPAMLEDPYSVYRKLQSDDPVHWHEQLQAWIVTRHADCMRVLEDPATFVNDYRVVGDHVPEDILGLQTLDAPEHGQVRDVLLRAIRQVDLPGWVAQCRANAGELLEKLGIANFDFVTEFNDPLTTASMCLFFGVKDLGDKPTYWAAVRALVLGMDSGLEPSRAQPRTDARIHVSQMLEPWIRQPSSPGALRLLELPADEALRRYVFNSVRMVFFAGIMSPGSTLSCVMRALVERGLLDQDQPLTIDNKVYNELVRHSGAVQVDARACAHDTTIGSQRIRAGDQVLIVPAAANRDPAVFSTPEDLVLDRSPNPHIGFGRGAHSCVGAQLAMALHVAILQELTARYRIRLVGEPVPRPTGTLRGFDQILLAAHPRKP</sequence>
<dbReference type="PANTHER" id="PTHR46696:SF1">
    <property type="entry name" value="CYTOCHROME P450 YJIB-RELATED"/>
    <property type="match status" value="1"/>
</dbReference>
<reference evidence="3" key="1">
    <citation type="submission" date="2021-03" db="EMBL/GenBank/DDBJ databases">
        <title>Streptomyces poriferae sp. nov., a novel marine sponge-derived Actinobacteria species with anti-MRSA activity.</title>
        <authorList>
            <person name="Sandoval-Powers M."/>
            <person name="Kralova S."/>
            <person name="Nguyen G.-S."/>
            <person name="Fawwal D."/>
            <person name="Degnes K."/>
            <person name="Klinkenberg G."/>
            <person name="Sletta H."/>
            <person name="Wentzel A."/>
            <person name="Liles M.R."/>
        </authorList>
    </citation>
    <scope>NUCLEOTIDE SEQUENCE</scope>
    <source>
        <strain evidence="3">DSM 41794</strain>
    </source>
</reference>
<dbReference type="PANTHER" id="PTHR46696">
    <property type="entry name" value="P450, PUTATIVE (EUROFUNG)-RELATED"/>
    <property type="match status" value="1"/>
</dbReference>
<dbReference type="GO" id="GO:0020037">
    <property type="term" value="F:heme binding"/>
    <property type="evidence" value="ECO:0007669"/>
    <property type="project" value="InterPro"/>
</dbReference>
<dbReference type="EMBL" id="JAFLRJ010000084">
    <property type="protein sequence ID" value="MBO0512061.1"/>
    <property type="molecule type" value="Genomic_DNA"/>
</dbReference>
<keyword evidence="4" id="KW-1185">Reference proteome</keyword>
<dbReference type="Pfam" id="PF00067">
    <property type="entry name" value="p450"/>
    <property type="match status" value="1"/>
</dbReference>
<dbReference type="GO" id="GO:0004497">
    <property type="term" value="F:monooxygenase activity"/>
    <property type="evidence" value="ECO:0007669"/>
    <property type="project" value="UniProtKB-KW"/>
</dbReference>
<dbReference type="InterPro" id="IPR001128">
    <property type="entry name" value="Cyt_P450"/>
</dbReference>
<accession>A0A939F3V3</accession>
<dbReference type="PRINTS" id="PR00359">
    <property type="entry name" value="BP450"/>
</dbReference>
<dbReference type="PROSITE" id="PS00086">
    <property type="entry name" value="CYTOCHROME_P450"/>
    <property type="match status" value="1"/>
</dbReference>
<dbReference type="Gene3D" id="1.10.630.10">
    <property type="entry name" value="Cytochrome P450"/>
    <property type="match status" value="1"/>
</dbReference>
<dbReference type="RefSeq" id="WP_206961461.1">
    <property type="nucleotide sequence ID" value="NZ_BAAAJJ010000015.1"/>
</dbReference>
<evidence type="ECO:0000256" key="2">
    <source>
        <dbReference type="RuleBase" id="RU000461"/>
    </source>
</evidence>
<dbReference type="InterPro" id="IPR017972">
    <property type="entry name" value="Cyt_P450_CS"/>
</dbReference>
<comment type="similarity">
    <text evidence="1 2">Belongs to the cytochrome P450 family.</text>
</comment>
<name>A0A939F3V3_9ACTN</name>
<dbReference type="InterPro" id="IPR002397">
    <property type="entry name" value="Cyt_P450_B"/>
</dbReference>
<dbReference type="GO" id="GO:0016705">
    <property type="term" value="F:oxidoreductase activity, acting on paired donors, with incorporation or reduction of molecular oxygen"/>
    <property type="evidence" value="ECO:0007669"/>
    <property type="project" value="InterPro"/>
</dbReference>
<dbReference type="SUPFAM" id="SSF48264">
    <property type="entry name" value="Cytochrome P450"/>
    <property type="match status" value="1"/>
</dbReference>
<dbReference type="Proteomes" id="UP000664167">
    <property type="component" value="Unassembled WGS sequence"/>
</dbReference>
<dbReference type="AlphaFoldDB" id="A0A939F3V3"/>
<comment type="caution">
    <text evidence="3">The sequence shown here is derived from an EMBL/GenBank/DDBJ whole genome shotgun (WGS) entry which is preliminary data.</text>
</comment>
<keyword evidence="2" id="KW-0408">Iron</keyword>
<proteinExistence type="inferred from homology"/>
<dbReference type="InterPro" id="IPR036396">
    <property type="entry name" value="Cyt_P450_sf"/>
</dbReference>
<evidence type="ECO:0000256" key="1">
    <source>
        <dbReference type="ARBA" id="ARBA00010617"/>
    </source>
</evidence>
<evidence type="ECO:0000313" key="3">
    <source>
        <dbReference type="EMBL" id="MBO0512061.1"/>
    </source>
</evidence>
<keyword evidence="2" id="KW-0560">Oxidoreductase</keyword>
<protein>
    <submittedName>
        <fullName evidence="3">Cytochrome P450</fullName>
    </submittedName>
</protein>
<gene>
    <name evidence="3" type="ORF">J0695_09565</name>
</gene>
<dbReference type="GO" id="GO:0005506">
    <property type="term" value="F:iron ion binding"/>
    <property type="evidence" value="ECO:0007669"/>
    <property type="project" value="InterPro"/>
</dbReference>
<keyword evidence="2" id="KW-0349">Heme</keyword>